<keyword evidence="2" id="KW-1185">Reference proteome</keyword>
<reference evidence="1 2" key="1">
    <citation type="submission" date="2024-09" db="EMBL/GenBank/DDBJ databases">
        <title>Rethinking Asexuality: The Enigmatic Case of Functional Sexual Genes in Lepraria (Stereocaulaceae).</title>
        <authorList>
            <person name="Doellman M."/>
            <person name="Sun Y."/>
            <person name="Barcenas-Pena A."/>
            <person name="Lumbsch H.T."/>
            <person name="Grewe F."/>
        </authorList>
    </citation>
    <scope>NUCLEOTIDE SEQUENCE [LARGE SCALE GENOMIC DNA]</scope>
    <source>
        <strain evidence="1 2">Grewe 0041</strain>
    </source>
</reference>
<organism evidence="1 2">
    <name type="scientific">Lepraria finkii</name>
    <dbReference type="NCBI Taxonomy" id="1340010"/>
    <lineage>
        <taxon>Eukaryota</taxon>
        <taxon>Fungi</taxon>
        <taxon>Dikarya</taxon>
        <taxon>Ascomycota</taxon>
        <taxon>Pezizomycotina</taxon>
        <taxon>Lecanoromycetes</taxon>
        <taxon>OSLEUM clade</taxon>
        <taxon>Lecanoromycetidae</taxon>
        <taxon>Lecanorales</taxon>
        <taxon>Lecanorineae</taxon>
        <taxon>Stereocaulaceae</taxon>
        <taxon>Lepraria</taxon>
    </lineage>
</organism>
<comment type="caution">
    <text evidence="1">The sequence shown here is derived from an EMBL/GenBank/DDBJ whole genome shotgun (WGS) entry which is preliminary data.</text>
</comment>
<proteinExistence type="predicted"/>
<protein>
    <submittedName>
        <fullName evidence="1">Uncharacterized protein</fullName>
    </submittedName>
</protein>
<evidence type="ECO:0000313" key="2">
    <source>
        <dbReference type="Proteomes" id="UP001590951"/>
    </source>
</evidence>
<sequence>MRTAPLALDDCATRRVNAMIDQMRAGGRFNGLIALVRTGAVINHGLDGSLAGVMEGFYLHAQGIASLSWVPQLILRNVVDLAFEIAYQVEDNAQAIANFIYTHSLFGENQAGLSRCDTDEGAPLCNDFLCVGDNNNKCSLVKITRYPRFNPLDSPTSCIGCSGPVLQRS</sequence>
<dbReference type="EMBL" id="JBHFEH010000029">
    <property type="protein sequence ID" value="KAL2052147.1"/>
    <property type="molecule type" value="Genomic_DNA"/>
</dbReference>
<dbReference type="Proteomes" id="UP001590951">
    <property type="component" value="Unassembled WGS sequence"/>
</dbReference>
<gene>
    <name evidence="1" type="ORF">ABVK25_007589</name>
</gene>
<name>A0ABR4B2L1_9LECA</name>
<accession>A0ABR4B2L1</accession>
<evidence type="ECO:0000313" key="1">
    <source>
        <dbReference type="EMBL" id="KAL2052147.1"/>
    </source>
</evidence>